<gene>
    <name evidence="2" type="ORF">MCHLO_07861</name>
</gene>
<feature type="compositionally biased region" description="Low complexity" evidence="1">
    <location>
        <begin position="256"/>
        <end position="271"/>
    </location>
</feature>
<reference evidence="2" key="1">
    <citation type="submission" date="2014-09" db="EMBL/GenBank/DDBJ databases">
        <title>Genome sequence of the luminous mushroom Mycena chlorophos for searching fungal bioluminescence genes.</title>
        <authorList>
            <person name="Tanaka Y."/>
            <person name="Kasuga D."/>
            <person name="Oba Y."/>
            <person name="Hase S."/>
            <person name="Sato K."/>
            <person name="Oba Y."/>
            <person name="Sakakibara Y."/>
        </authorList>
    </citation>
    <scope>NUCLEOTIDE SEQUENCE</scope>
</reference>
<protein>
    <submittedName>
        <fullName evidence="2">Uncharacterized protein</fullName>
    </submittedName>
</protein>
<proteinExistence type="predicted"/>
<dbReference type="EMBL" id="DF846538">
    <property type="protein sequence ID" value="GAT50645.1"/>
    <property type="molecule type" value="Genomic_DNA"/>
</dbReference>
<name>A0ABQ0LHR3_MYCCL</name>
<keyword evidence="3" id="KW-1185">Reference proteome</keyword>
<organism evidence="2 3">
    <name type="scientific">Mycena chlorophos</name>
    <name type="common">Agaric fungus</name>
    <name type="synonym">Agaricus chlorophos</name>
    <dbReference type="NCBI Taxonomy" id="658473"/>
    <lineage>
        <taxon>Eukaryota</taxon>
        <taxon>Fungi</taxon>
        <taxon>Dikarya</taxon>
        <taxon>Basidiomycota</taxon>
        <taxon>Agaricomycotina</taxon>
        <taxon>Agaricomycetes</taxon>
        <taxon>Agaricomycetidae</taxon>
        <taxon>Agaricales</taxon>
        <taxon>Marasmiineae</taxon>
        <taxon>Mycenaceae</taxon>
        <taxon>Mycena</taxon>
    </lineage>
</organism>
<evidence type="ECO:0000256" key="1">
    <source>
        <dbReference type="SAM" id="MobiDB-lite"/>
    </source>
</evidence>
<dbReference type="Proteomes" id="UP000815677">
    <property type="component" value="Unassembled WGS sequence"/>
</dbReference>
<sequence>MQAAQSLPVGPLDAVAARRREALLPTSKAKGKKVAGASAASVSALYTLVWAFARRDNGFPLNPSPPQTRMRPAHADILDRQFKLHNLLFRIPLTSDPYVVAAPGTPQLPQLDLQIGFDQNAFAAIVEQHMAFYSLSFPAAPDGYPTMLFEILEGRRSGEAITFTRLNTTNGAPLSIALLQRADSKMFTLPVNREQQAMTIVIAPLYGNVYGPTPRHTVPSPCFARLAFTAVPSPNPQTIAWGTNCYPDCPPLLVSEEASSSSGTGASCVASRIRPREATSDEDNNAENNVSQRRPTRRARYEDDPPWNPNSEVGLFVPSIPNRAAVDFIDCRE</sequence>
<accession>A0ABQ0LHR3</accession>
<evidence type="ECO:0000313" key="3">
    <source>
        <dbReference type="Proteomes" id="UP000815677"/>
    </source>
</evidence>
<feature type="region of interest" description="Disordered" evidence="1">
    <location>
        <begin position="256"/>
        <end position="314"/>
    </location>
</feature>
<evidence type="ECO:0000313" key="2">
    <source>
        <dbReference type="EMBL" id="GAT50645.1"/>
    </source>
</evidence>